<feature type="region of interest" description="Disordered" evidence="1">
    <location>
        <begin position="1"/>
        <end position="34"/>
    </location>
</feature>
<dbReference type="InterPro" id="IPR025509">
    <property type="entry name" value="DUF4396"/>
</dbReference>
<dbReference type="Proteomes" id="UP001589750">
    <property type="component" value="Unassembled WGS sequence"/>
</dbReference>
<evidence type="ECO:0000256" key="2">
    <source>
        <dbReference type="SAM" id="Phobius"/>
    </source>
</evidence>
<feature type="transmembrane region" description="Helical" evidence="2">
    <location>
        <begin position="72"/>
        <end position="91"/>
    </location>
</feature>
<sequence length="235" mass="23992">MSDTPHQTHISHHTDHHTEHEAHGGHGGHHDNGSMANRAMAVSATLHCLTGCAIGEIAGLMIGTAAGLSNGWTIVLSIALAFVFGYTLSTLPLLKAGLGVATALSVVLAADTVSIATMEVADNVVMALIPGAMDAGLVNVTFWVGMAIALTVAGFAAYPVNKYLLAHGKGHALTHEYHGASGPTEGFRAHTPSLATSTLVAAITAFMLGGLVVSVADFMGSDQDSAHNPTSSSTH</sequence>
<keyword evidence="2" id="KW-0472">Membrane</keyword>
<dbReference type="EMBL" id="JBHMDG010000027">
    <property type="protein sequence ID" value="MFB9315003.1"/>
    <property type="molecule type" value="Genomic_DNA"/>
</dbReference>
<reference evidence="4 5" key="1">
    <citation type="submission" date="2024-09" db="EMBL/GenBank/DDBJ databases">
        <authorList>
            <person name="Sun Q."/>
            <person name="Mori K."/>
        </authorList>
    </citation>
    <scope>NUCLEOTIDE SEQUENCE [LARGE SCALE GENOMIC DNA]</scope>
    <source>
        <strain evidence="4 5">JCM 9626</strain>
    </source>
</reference>
<organism evidence="4 5">
    <name type="scientific">Nocardioides plantarum</name>
    <dbReference type="NCBI Taxonomy" id="29299"/>
    <lineage>
        <taxon>Bacteria</taxon>
        <taxon>Bacillati</taxon>
        <taxon>Actinomycetota</taxon>
        <taxon>Actinomycetes</taxon>
        <taxon>Propionibacteriales</taxon>
        <taxon>Nocardioidaceae</taxon>
        <taxon>Nocardioides</taxon>
    </lineage>
</organism>
<comment type="caution">
    <text evidence="4">The sequence shown here is derived from an EMBL/GenBank/DDBJ whole genome shotgun (WGS) entry which is preliminary data.</text>
</comment>
<keyword evidence="2" id="KW-1133">Transmembrane helix</keyword>
<protein>
    <submittedName>
        <fullName evidence="4">DUF4396 domain-containing protein</fullName>
    </submittedName>
</protein>
<dbReference type="Pfam" id="PF14342">
    <property type="entry name" value="DUF4396"/>
    <property type="match status" value="1"/>
</dbReference>
<keyword evidence="5" id="KW-1185">Reference proteome</keyword>
<dbReference type="RefSeq" id="WP_246084130.1">
    <property type="nucleotide sequence ID" value="NZ_JBHMDG010000027.1"/>
</dbReference>
<proteinExistence type="predicted"/>
<evidence type="ECO:0000259" key="3">
    <source>
        <dbReference type="Pfam" id="PF14342"/>
    </source>
</evidence>
<feature type="domain" description="DUF4396" evidence="3">
    <location>
        <begin position="40"/>
        <end position="169"/>
    </location>
</feature>
<evidence type="ECO:0000313" key="4">
    <source>
        <dbReference type="EMBL" id="MFB9315003.1"/>
    </source>
</evidence>
<name>A0ABV5KE34_9ACTN</name>
<feature type="transmembrane region" description="Helical" evidence="2">
    <location>
        <begin position="98"/>
        <end position="120"/>
    </location>
</feature>
<feature type="transmembrane region" description="Helical" evidence="2">
    <location>
        <begin position="140"/>
        <end position="160"/>
    </location>
</feature>
<feature type="compositionally biased region" description="Basic and acidic residues" evidence="1">
    <location>
        <begin position="12"/>
        <end position="32"/>
    </location>
</feature>
<gene>
    <name evidence="4" type="ORF">ACFFRI_18235</name>
</gene>
<accession>A0ABV5KE34</accession>
<evidence type="ECO:0000313" key="5">
    <source>
        <dbReference type="Proteomes" id="UP001589750"/>
    </source>
</evidence>
<evidence type="ECO:0000256" key="1">
    <source>
        <dbReference type="SAM" id="MobiDB-lite"/>
    </source>
</evidence>
<keyword evidence="2" id="KW-0812">Transmembrane</keyword>
<feature type="transmembrane region" description="Helical" evidence="2">
    <location>
        <begin position="44"/>
        <end position="66"/>
    </location>
</feature>
<feature type="transmembrane region" description="Helical" evidence="2">
    <location>
        <begin position="194"/>
        <end position="216"/>
    </location>
</feature>